<reference evidence="1 2" key="1">
    <citation type="submission" date="2021-03" db="EMBL/GenBank/DDBJ databases">
        <title>Enterococcal diversity collection.</title>
        <authorList>
            <person name="Gilmore M.S."/>
            <person name="Schwartzman J."/>
            <person name="Van Tyne D."/>
            <person name="Martin M."/>
            <person name="Earl A.M."/>
            <person name="Manson A.L."/>
            <person name="Straub T."/>
            <person name="Salamzade R."/>
            <person name="Saavedra J."/>
            <person name="Lebreton F."/>
            <person name="Prichula J."/>
            <person name="Schaufler K."/>
            <person name="Gaca A."/>
            <person name="Sgardioli B."/>
            <person name="Wagenaar J."/>
            <person name="Strong T."/>
        </authorList>
    </citation>
    <scope>NUCLEOTIDE SEQUENCE [LARGE SCALE GENOMIC DNA]</scope>
    <source>
        <strain evidence="1 2">669A</strain>
    </source>
</reference>
<accession>A0ABS3LF74</accession>
<evidence type="ECO:0000313" key="1">
    <source>
        <dbReference type="EMBL" id="MBO1307024.1"/>
    </source>
</evidence>
<sequence length="67" mass="7474">MDMNKAKMINDAVLSTVERKAQERGADIKAEKIALNLLKEGLPIDLIVKTTGLTVEEIKEIQDHLTQ</sequence>
<proteinExistence type="predicted"/>
<keyword evidence="2" id="KW-1185">Reference proteome</keyword>
<comment type="caution">
    <text evidence="1">The sequence shown here is derived from an EMBL/GenBank/DDBJ whole genome shotgun (WGS) entry which is preliminary data.</text>
</comment>
<name>A0ABS3LF74_9ENTE</name>
<evidence type="ECO:0000313" key="2">
    <source>
        <dbReference type="Proteomes" id="UP000664601"/>
    </source>
</evidence>
<gene>
    <name evidence="1" type="ORF">JZO70_12680</name>
</gene>
<dbReference type="Proteomes" id="UP000664601">
    <property type="component" value="Unassembled WGS sequence"/>
</dbReference>
<dbReference type="RefSeq" id="WP_207673938.1">
    <property type="nucleotide sequence ID" value="NZ_JAFREM010000018.1"/>
</dbReference>
<protein>
    <recommendedName>
        <fullName evidence="3">Transposase</fullName>
    </recommendedName>
</protein>
<dbReference type="EMBL" id="JAFREM010000018">
    <property type="protein sequence ID" value="MBO1307024.1"/>
    <property type="molecule type" value="Genomic_DNA"/>
</dbReference>
<evidence type="ECO:0008006" key="3">
    <source>
        <dbReference type="Google" id="ProtNLM"/>
    </source>
</evidence>
<organism evidence="1 2">
    <name type="scientific">Candidatus Enterococcus moelleringii</name>
    <dbReference type="NCBI Taxonomy" id="2815325"/>
    <lineage>
        <taxon>Bacteria</taxon>
        <taxon>Bacillati</taxon>
        <taxon>Bacillota</taxon>
        <taxon>Bacilli</taxon>
        <taxon>Lactobacillales</taxon>
        <taxon>Enterococcaceae</taxon>
        <taxon>Enterococcus</taxon>
    </lineage>
</organism>